<comment type="caution">
    <text evidence="2">The sequence shown here is derived from an EMBL/GenBank/DDBJ whole genome shotgun (WGS) entry which is preliminary data.</text>
</comment>
<evidence type="ECO:0000259" key="1">
    <source>
        <dbReference type="Pfam" id="PF19054"/>
    </source>
</evidence>
<name>A0ABW3M6F9_9PSEU</name>
<proteinExistence type="predicted"/>
<organism evidence="2 3">
    <name type="scientific">Kibdelosporangium lantanae</name>
    <dbReference type="NCBI Taxonomy" id="1497396"/>
    <lineage>
        <taxon>Bacteria</taxon>
        <taxon>Bacillati</taxon>
        <taxon>Actinomycetota</taxon>
        <taxon>Actinomycetes</taxon>
        <taxon>Pseudonocardiales</taxon>
        <taxon>Pseudonocardiaceae</taxon>
        <taxon>Kibdelosporangium</taxon>
    </lineage>
</organism>
<dbReference type="Proteomes" id="UP001597045">
    <property type="component" value="Unassembled WGS sequence"/>
</dbReference>
<sequence>EADVERRVAARMERQRILTEPDPPNYWAVVDEAVLTRTVGSSEVMRGQLLRLCERAALPNVTIQVVPFDAGAHSSMEGPYLIIGFPEQSDPDVVYVDITPGGVYLEEQADVQRYTLMFDHLRASALSPEDSLRLVEGAAEKLSRQREE</sequence>
<dbReference type="Pfam" id="PF19054">
    <property type="entry name" value="DUF5753"/>
    <property type="match status" value="1"/>
</dbReference>
<dbReference type="EMBL" id="JBHTIS010000536">
    <property type="protein sequence ID" value="MFD1046143.1"/>
    <property type="molecule type" value="Genomic_DNA"/>
</dbReference>
<feature type="domain" description="DUF5753" evidence="1">
    <location>
        <begin position="2"/>
        <end position="136"/>
    </location>
</feature>
<evidence type="ECO:0000313" key="3">
    <source>
        <dbReference type="Proteomes" id="UP001597045"/>
    </source>
</evidence>
<feature type="non-terminal residue" evidence="2">
    <location>
        <position position="1"/>
    </location>
</feature>
<evidence type="ECO:0000313" key="2">
    <source>
        <dbReference type="EMBL" id="MFD1046143.1"/>
    </source>
</evidence>
<accession>A0ABW3M6F9</accession>
<gene>
    <name evidence="2" type="ORF">ACFQ1S_11495</name>
</gene>
<protein>
    <submittedName>
        <fullName evidence="2">DUF5753 domain-containing protein</fullName>
    </submittedName>
</protein>
<keyword evidence="3" id="KW-1185">Reference proteome</keyword>
<reference evidence="3" key="1">
    <citation type="journal article" date="2019" name="Int. J. Syst. Evol. Microbiol.">
        <title>The Global Catalogue of Microorganisms (GCM) 10K type strain sequencing project: providing services to taxonomists for standard genome sequencing and annotation.</title>
        <authorList>
            <consortium name="The Broad Institute Genomics Platform"/>
            <consortium name="The Broad Institute Genome Sequencing Center for Infectious Disease"/>
            <person name="Wu L."/>
            <person name="Ma J."/>
        </authorList>
    </citation>
    <scope>NUCLEOTIDE SEQUENCE [LARGE SCALE GENOMIC DNA]</scope>
    <source>
        <strain evidence="3">JCM 31486</strain>
    </source>
</reference>
<dbReference type="InterPro" id="IPR043917">
    <property type="entry name" value="DUF5753"/>
</dbReference>